<reference evidence="2" key="1">
    <citation type="journal article" date="2023" name="Mol. Phylogenet. Evol.">
        <title>Genome-scale phylogeny and comparative genomics of the fungal order Sordariales.</title>
        <authorList>
            <person name="Hensen N."/>
            <person name="Bonometti L."/>
            <person name="Westerberg I."/>
            <person name="Brannstrom I.O."/>
            <person name="Guillou S."/>
            <person name="Cros-Aarteil S."/>
            <person name="Calhoun S."/>
            <person name="Haridas S."/>
            <person name="Kuo A."/>
            <person name="Mondo S."/>
            <person name="Pangilinan J."/>
            <person name="Riley R."/>
            <person name="LaButti K."/>
            <person name="Andreopoulos B."/>
            <person name="Lipzen A."/>
            <person name="Chen C."/>
            <person name="Yan M."/>
            <person name="Daum C."/>
            <person name="Ng V."/>
            <person name="Clum A."/>
            <person name="Steindorff A."/>
            <person name="Ohm R.A."/>
            <person name="Martin F."/>
            <person name="Silar P."/>
            <person name="Natvig D.O."/>
            <person name="Lalanne C."/>
            <person name="Gautier V."/>
            <person name="Ament-Velasquez S.L."/>
            <person name="Kruys A."/>
            <person name="Hutchinson M.I."/>
            <person name="Powell A.J."/>
            <person name="Barry K."/>
            <person name="Miller A.N."/>
            <person name="Grigoriev I.V."/>
            <person name="Debuchy R."/>
            <person name="Gladieux P."/>
            <person name="Hiltunen Thoren M."/>
            <person name="Johannesson H."/>
        </authorList>
    </citation>
    <scope>NUCLEOTIDE SEQUENCE</scope>
    <source>
        <strain evidence="2">CBS 508.74</strain>
    </source>
</reference>
<dbReference type="Proteomes" id="UP001302812">
    <property type="component" value="Unassembled WGS sequence"/>
</dbReference>
<dbReference type="EMBL" id="MU853363">
    <property type="protein sequence ID" value="KAK4108452.1"/>
    <property type="molecule type" value="Genomic_DNA"/>
</dbReference>
<accession>A0AAN6QDX4</accession>
<keyword evidence="3" id="KW-1185">Reference proteome</keyword>
<reference evidence="2" key="2">
    <citation type="submission" date="2023-05" db="EMBL/GenBank/DDBJ databases">
        <authorList>
            <consortium name="Lawrence Berkeley National Laboratory"/>
            <person name="Steindorff A."/>
            <person name="Hensen N."/>
            <person name="Bonometti L."/>
            <person name="Westerberg I."/>
            <person name="Brannstrom I.O."/>
            <person name="Guillou S."/>
            <person name="Cros-Aarteil S."/>
            <person name="Calhoun S."/>
            <person name="Haridas S."/>
            <person name="Kuo A."/>
            <person name="Mondo S."/>
            <person name="Pangilinan J."/>
            <person name="Riley R."/>
            <person name="Labutti K."/>
            <person name="Andreopoulos B."/>
            <person name="Lipzen A."/>
            <person name="Chen C."/>
            <person name="Yanf M."/>
            <person name="Daum C."/>
            <person name="Ng V."/>
            <person name="Clum A."/>
            <person name="Ohm R."/>
            <person name="Martin F."/>
            <person name="Silar P."/>
            <person name="Natvig D."/>
            <person name="Lalanne C."/>
            <person name="Gautier V."/>
            <person name="Ament-Velasquez S.L."/>
            <person name="Kruys A."/>
            <person name="Hutchinson M.I."/>
            <person name="Powell A.J."/>
            <person name="Barry K."/>
            <person name="Miller A.N."/>
            <person name="Grigoriev I.V."/>
            <person name="Debuchy R."/>
            <person name="Gladieux P."/>
            <person name="Thoren M.H."/>
            <person name="Johannesson H."/>
        </authorList>
    </citation>
    <scope>NUCLEOTIDE SEQUENCE</scope>
    <source>
        <strain evidence="2">CBS 508.74</strain>
    </source>
</reference>
<evidence type="ECO:0000313" key="2">
    <source>
        <dbReference type="EMBL" id="KAK4108452.1"/>
    </source>
</evidence>
<dbReference type="AlphaFoldDB" id="A0AAN6QDX4"/>
<organism evidence="2 3">
    <name type="scientific">Canariomyces notabilis</name>
    <dbReference type="NCBI Taxonomy" id="2074819"/>
    <lineage>
        <taxon>Eukaryota</taxon>
        <taxon>Fungi</taxon>
        <taxon>Dikarya</taxon>
        <taxon>Ascomycota</taxon>
        <taxon>Pezizomycotina</taxon>
        <taxon>Sordariomycetes</taxon>
        <taxon>Sordariomycetidae</taxon>
        <taxon>Sordariales</taxon>
        <taxon>Chaetomiaceae</taxon>
        <taxon>Canariomyces</taxon>
    </lineage>
</organism>
<dbReference type="RefSeq" id="XP_064666022.1">
    <property type="nucleotide sequence ID" value="XM_064813889.1"/>
</dbReference>
<evidence type="ECO:0000313" key="3">
    <source>
        <dbReference type="Proteomes" id="UP001302812"/>
    </source>
</evidence>
<sequence>MLRLFPFAFTIAQHRYHHGALSTAPGNTTGLFCPITASTPNALQQLSCGINAIPSIMAELDGTLGHPEEPSQGSPRESPTQDRSAAHPACYCQPRLQSVMEPTYNRKQAGCLLLVNHGLKSTPSWSRVQLWKSVVDSSWQDGQLNGLGYEPPEPPEVYLLALRLLSKDLIIP</sequence>
<proteinExistence type="predicted"/>
<gene>
    <name evidence="2" type="ORF">N656DRAFT_771827</name>
</gene>
<evidence type="ECO:0000256" key="1">
    <source>
        <dbReference type="SAM" id="MobiDB-lite"/>
    </source>
</evidence>
<comment type="caution">
    <text evidence="2">The sequence shown here is derived from an EMBL/GenBank/DDBJ whole genome shotgun (WGS) entry which is preliminary data.</text>
</comment>
<protein>
    <submittedName>
        <fullName evidence="2">Uncharacterized protein</fullName>
    </submittedName>
</protein>
<dbReference type="GeneID" id="89938014"/>
<name>A0AAN6QDX4_9PEZI</name>
<feature type="compositionally biased region" description="Polar residues" evidence="1">
    <location>
        <begin position="71"/>
        <end position="83"/>
    </location>
</feature>
<feature type="region of interest" description="Disordered" evidence="1">
    <location>
        <begin position="61"/>
        <end position="86"/>
    </location>
</feature>